<evidence type="ECO:0000256" key="7">
    <source>
        <dbReference type="ARBA" id="ARBA00022519"/>
    </source>
</evidence>
<evidence type="ECO:0000256" key="4">
    <source>
        <dbReference type="ARBA" id="ARBA00019425"/>
    </source>
</evidence>
<comment type="cofactor">
    <cofactor evidence="18">
        <name>heme</name>
        <dbReference type="ChEBI" id="CHEBI:30413"/>
    </cofactor>
    <text evidence="18">The heme is bound between the two transmembrane subunits.</text>
</comment>
<keyword evidence="12 16" id="KW-0249">Electron transport</keyword>
<protein>
    <recommendedName>
        <fullName evidence="4 16">Succinate dehydrogenase hydrophobic membrane anchor subunit</fullName>
    </recommendedName>
</protein>
<feature type="transmembrane region" description="Helical" evidence="19">
    <location>
        <begin position="21"/>
        <end position="39"/>
    </location>
</feature>
<evidence type="ECO:0000256" key="17">
    <source>
        <dbReference type="PIRSR" id="PIRSR000169-1"/>
    </source>
</evidence>
<keyword evidence="14 18" id="KW-0408">Iron</keyword>
<evidence type="ECO:0000256" key="19">
    <source>
        <dbReference type="SAM" id="Phobius"/>
    </source>
</evidence>
<evidence type="ECO:0000256" key="8">
    <source>
        <dbReference type="ARBA" id="ARBA00022532"/>
    </source>
</evidence>
<dbReference type="Gene3D" id="1.20.1300.10">
    <property type="entry name" value="Fumarate reductase/succinate dehydrogenase, transmembrane subunit"/>
    <property type="match status" value="1"/>
</dbReference>
<keyword evidence="9 18" id="KW-0349">Heme</keyword>
<keyword evidence="8 16" id="KW-0816">Tricarboxylic acid cycle</keyword>
<dbReference type="GO" id="GO:0046872">
    <property type="term" value="F:metal ion binding"/>
    <property type="evidence" value="ECO:0007669"/>
    <property type="project" value="UniProtKB-KW"/>
</dbReference>
<dbReference type="InterPro" id="IPR014312">
    <property type="entry name" value="Succ_DH_anchor"/>
</dbReference>
<evidence type="ECO:0000256" key="9">
    <source>
        <dbReference type="ARBA" id="ARBA00022617"/>
    </source>
</evidence>
<feature type="binding site" description="axial binding residue" evidence="18">
    <location>
        <position position="71"/>
    </location>
    <ligand>
        <name>heme</name>
        <dbReference type="ChEBI" id="CHEBI:30413"/>
        <note>ligand shared with second transmembrane subunit</note>
    </ligand>
    <ligandPart>
        <name>Fe</name>
        <dbReference type="ChEBI" id="CHEBI:18248"/>
    </ligandPart>
</feature>
<dbReference type="PANTHER" id="PTHR38689:SF1">
    <property type="entry name" value="SUCCINATE DEHYDROGENASE HYDROPHOBIC MEMBRANE ANCHOR SUBUNIT"/>
    <property type="match status" value="1"/>
</dbReference>
<dbReference type="CDD" id="cd03494">
    <property type="entry name" value="SQR_TypeC_SdhD"/>
    <property type="match status" value="1"/>
</dbReference>
<evidence type="ECO:0000256" key="18">
    <source>
        <dbReference type="PIRSR" id="PIRSR000169-2"/>
    </source>
</evidence>
<evidence type="ECO:0000256" key="3">
    <source>
        <dbReference type="ARBA" id="ARBA00005163"/>
    </source>
</evidence>
<comment type="caution">
    <text evidence="20">The sequence shown here is derived from an EMBL/GenBank/DDBJ whole genome shotgun (WGS) entry which is preliminary data.</text>
</comment>
<feature type="binding site" evidence="17">
    <location>
        <position position="83"/>
    </location>
    <ligand>
        <name>a ubiquinone</name>
        <dbReference type="ChEBI" id="CHEBI:16389"/>
    </ligand>
</feature>
<comment type="subcellular location">
    <subcellularLocation>
        <location evidence="2 16">Cell inner membrane</location>
        <topology evidence="2 16">Multi-pass membrane protein</topology>
    </subcellularLocation>
</comment>
<keyword evidence="15 16" id="KW-0472">Membrane</keyword>
<evidence type="ECO:0000256" key="10">
    <source>
        <dbReference type="ARBA" id="ARBA00022692"/>
    </source>
</evidence>
<dbReference type="Pfam" id="PF01127">
    <property type="entry name" value="Sdh_cyt"/>
    <property type="match status" value="1"/>
</dbReference>
<comment type="function">
    <text evidence="1 16">Membrane-anchoring subunit of succinate dehydrogenase (SDH).</text>
</comment>
<dbReference type="GO" id="GO:0005886">
    <property type="term" value="C:plasma membrane"/>
    <property type="evidence" value="ECO:0007669"/>
    <property type="project" value="UniProtKB-SubCell"/>
</dbReference>
<dbReference type="PIRSF" id="PIRSF000169">
    <property type="entry name" value="SDH_D"/>
    <property type="match status" value="1"/>
</dbReference>
<keyword evidence="5 16" id="KW-0813">Transport</keyword>
<evidence type="ECO:0000256" key="6">
    <source>
        <dbReference type="ARBA" id="ARBA00022475"/>
    </source>
</evidence>
<dbReference type="SUPFAM" id="SSF81343">
    <property type="entry name" value="Fumarate reductase respiratory complex transmembrane subunits"/>
    <property type="match status" value="1"/>
</dbReference>
<sequence>MVTAVTSFGRSGLSDWVAQRFSAVVLAAYTIFIVAYLVMHPGLTYEEWSGLFQQLWVRIFTLLVLISIAAHGWIGLWGVLTDYITTRMIGSSALFLRTVALSVYAIVTFAYLVWGVQILWGF</sequence>
<feature type="transmembrane region" description="Helical" evidence="19">
    <location>
        <begin position="101"/>
        <end position="120"/>
    </location>
</feature>
<dbReference type="AlphaFoldDB" id="A0AAW7X347"/>
<dbReference type="Proteomes" id="UP001169760">
    <property type="component" value="Unassembled WGS sequence"/>
</dbReference>
<evidence type="ECO:0000256" key="14">
    <source>
        <dbReference type="ARBA" id="ARBA00023004"/>
    </source>
</evidence>
<name>A0AAW7X347_9GAMM</name>
<comment type="pathway">
    <text evidence="3 16">Carbohydrate metabolism; tricarboxylic acid cycle.</text>
</comment>
<keyword evidence="7 16" id="KW-0997">Cell inner membrane</keyword>
<proteinExistence type="predicted"/>
<dbReference type="RefSeq" id="WP_303490284.1">
    <property type="nucleotide sequence ID" value="NZ_JAUOPB010000001.1"/>
</dbReference>
<evidence type="ECO:0000256" key="16">
    <source>
        <dbReference type="PIRNR" id="PIRNR000169"/>
    </source>
</evidence>
<keyword evidence="6 16" id="KW-1003">Cell membrane</keyword>
<gene>
    <name evidence="20" type="primary">sdhD</name>
    <name evidence="20" type="ORF">Q4521_01175</name>
</gene>
<evidence type="ECO:0000256" key="12">
    <source>
        <dbReference type="ARBA" id="ARBA00022982"/>
    </source>
</evidence>
<organism evidence="20 21">
    <name type="scientific">Saccharophagus degradans</name>
    <dbReference type="NCBI Taxonomy" id="86304"/>
    <lineage>
        <taxon>Bacteria</taxon>
        <taxon>Pseudomonadati</taxon>
        <taxon>Pseudomonadota</taxon>
        <taxon>Gammaproteobacteria</taxon>
        <taxon>Cellvibrionales</taxon>
        <taxon>Cellvibrionaceae</taxon>
        <taxon>Saccharophagus</taxon>
    </lineage>
</organism>
<evidence type="ECO:0000313" key="21">
    <source>
        <dbReference type="Proteomes" id="UP001169760"/>
    </source>
</evidence>
<feature type="transmembrane region" description="Helical" evidence="19">
    <location>
        <begin position="59"/>
        <end position="80"/>
    </location>
</feature>
<keyword evidence="13 19" id="KW-1133">Transmembrane helix</keyword>
<reference evidence="20" key="1">
    <citation type="submission" date="2023-07" db="EMBL/GenBank/DDBJ databases">
        <title>Genome content predicts the carbon catabolic preferences of heterotrophic bacteria.</title>
        <authorList>
            <person name="Gralka M."/>
        </authorList>
    </citation>
    <scope>NUCLEOTIDE SEQUENCE</scope>
    <source>
        <strain evidence="20">I3M17_2</strain>
    </source>
</reference>
<evidence type="ECO:0000256" key="13">
    <source>
        <dbReference type="ARBA" id="ARBA00022989"/>
    </source>
</evidence>
<evidence type="ECO:0000256" key="11">
    <source>
        <dbReference type="ARBA" id="ARBA00022723"/>
    </source>
</evidence>
<evidence type="ECO:0000256" key="2">
    <source>
        <dbReference type="ARBA" id="ARBA00004429"/>
    </source>
</evidence>
<evidence type="ECO:0000256" key="15">
    <source>
        <dbReference type="ARBA" id="ARBA00023136"/>
    </source>
</evidence>
<dbReference type="GO" id="GO:0009055">
    <property type="term" value="F:electron transfer activity"/>
    <property type="evidence" value="ECO:0007669"/>
    <property type="project" value="TreeGrafter"/>
</dbReference>
<dbReference type="InterPro" id="IPR000701">
    <property type="entry name" value="SuccDH_FuR_B_TM-su"/>
</dbReference>
<accession>A0AAW7X347</accession>
<dbReference type="EMBL" id="JAUOPB010000001">
    <property type="protein sequence ID" value="MDO6421076.1"/>
    <property type="molecule type" value="Genomic_DNA"/>
</dbReference>
<keyword evidence="10 19" id="KW-0812">Transmembrane</keyword>
<dbReference type="NCBIfam" id="TIGR02968">
    <property type="entry name" value="succ_dehyd_anc"/>
    <property type="match status" value="1"/>
</dbReference>
<keyword evidence="11 18" id="KW-0479">Metal-binding</keyword>
<dbReference type="GO" id="GO:0006099">
    <property type="term" value="P:tricarboxylic acid cycle"/>
    <property type="evidence" value="ECO:0007669"/>
    <property type="project" value="UniProtKB-UniRule"/>
</dbReference>
<evidence type="ECO:0000313" key="20">
    <source>
        <dbReference type="EMBL" id="MDO6421076.1"/>
    </source>
</evidence>
<dbReference type="GO" id="GO:0020037">
    <property type="term" value="F:heme binding"/>
    <property type="evidence" value="ECO:0007669"/>
    <property type="project" value="InterPro"/>
</dbReference>
<dbReference type="PANTHER" id="PTHR38689">
    <property type="entry name" value="SUCCINATE DEHYDROGENASE HYDROPHOBIC MEMBRANE ANCHOR SUBUNIT"/>
    <property type="match status" value="1"/>
</dbReference>
<dbReference type="GO" id="GO:0017004">
    <property type="term" value="P:cytochrome complex assembly"/>
    <property type="evidence" value="ECO:0007669"/>
    <property type="project" value="TreeGrafter"/>
</dbReference>
<evidence type="ECO:0000256" key="1">
    <source>
        <dbReference type="ARBA" id="ARBA00004050"/>
    </source>
</evidence>
<dbReference type="InterPro" id="IPR034804">
    <property type="entry name" value="SQR/QFR_C/D"/>
</dbReference>
<evidence type="ECO:0000256" key="5">
    <source>
        <dbReference type="ARBA" id="ARBA00022448"/>
    </source>
</evidence>